<dbReference type="InterPro" id="IPR009057">
    <property type="entry name" value="Homeodomain-like_sf"/>
</dbReference>
<gene>
    <name evidence="4" type="ORF">GRI97_14045</name>
</gene>
<evidence type="ECO:0000256" key="1">
    <source>
        <dbReference type="ARBA" id="ARBA00023125"/>
    </source>
</evidence>
<dbReference type="PANTHER" id="PTHR30055">
    <property type="entry name" value="HTH-TYPE TRANSCRIPTIONAL REGULATOR RUTR"/>
    <property type="match status" value="1"/>
</dbReference>
<evidence type="ECO:0000259" key="3">
    <source>
        <dbReference type="PROSITE" id="PS50977"/>
    </source>
</evidence>
<name>A0A6I4TYD5_9SPHN</name>
<accession>A0A6I4TYD5</accession>
<dbReference type="SUPFAM" id="SSF46689">
    <property type="entry name" value="Homeodomain-like"/>
    <property type="match status" value="1"/>
</dbReference>
<reference evidence="4 5" key="1">
    <citation type="submission" date="2019-12" db="EMBL/GenBank/DDBJ databases">
        <title>Genomic-based taxomic classification of the family Erythrobacteraceae.</title>
        <authorList>
            <person name="Xu L."/>
        </authorList>
    </citation>
    <scope>NUCLEOTIDE SEQUENCE [LARGE SCALE GENOMIC DNA]</scope>
    <source>
        <strain evidence="4 5">S36</strain>
    </source>
</reference>
<keyword evidence="1 2" id="KW-0238">DNA-binding</keyword>
<dbReference type="Gene3D" id="1.10.357.10">
    <property type="entry name" value="Tetracycline Repressor, domain 2"/>
    <property type="match status" value="1"/>
</dbReference>
<feature type="DNA-binding region" description="H-T-H motif" evidence="2">
    <location>
        <begin position="33"/>
        <end position="52"/>
    </location>
</feature>
<keyword evidence="5" id="KW-1185">Reference proteome</keyword>
<dbReference type="PROSITE" id="PS50977">
    <property type="entry name" value="HTH_TETR_2"/>
    <property type="match status" value="1"/>
</dbReference>
<dbReference type="InterPro" id="IPR039536">
    <property type="entry name" value="TetR_C_Proteobacteria"/>
</dbReference>
<sequence>MERKTDDRLTRRRAAIVAAARSLFLERGFEQTTLADIVSKSGGSLSTIYKEFGTKERLLRAVIDFDREPGLGIAAYLARTDMPRAQIIREFARDLRENRMTPDHLAITRIVIGHSARDQEFAREFHENNFARAHEALSHMFAVWAGQGVPLTAPPGVLATALMSVFAFEMHRAAIGHAVPQVEPGGSLDQQLEFFIRSAGLAED</sequence>
<dbReference type="Pfam" id="PF14246">
    <property type="entry name" value="TetR_C_7"/>
    <property type="match status" value="1"/>
</dbReference>
<comment type="caution">
    <text evidence="4">The sequence shown here is derived from an EMBL/GenBank/DDBJ whole genome shotgun (WGS) entry which is preliminary data.</text>
</comment>
<dbReference type="PANTHER" id="PTHR30055:SF207">
    <property type="entry name" value="HTH-TYPE TRANSCRIPTIONAL REPRESSOR FATR"/>
    <property type="match status" value="1"/>
</dbReference>
<dbReference type="OrthoDB" id="9816431at2"/>
<dbReference type="PRINTS" id="PR00455">
    <property type="entry name" value="HTHTETR"/>
</dbReference>
<protein>
    <submittedName>
        <fullName evidence="4">TetR family transcriptional regulator</fullName>
    </submittedName>
</protein>
<proteinExistence type="predicted"/>
<dbReference type="Proteomes" id="UP000469430">
    <property type="component" value="Unassembled WGS sequence"/>
</dbReference>
<dbReference type="GO" id="GO:0000976">
    <property type="term" value="F:transcription cis-regulatory region binding"/>
    <property type="evidence" value="ECO:0007669"/>
    <property type="project" value="TreeGrafter"/>
</dbReference>
<dbReference type="EMBL" id="WTYJ01000003">
    <property type="protein sequence ID" value="MXP00110.1"/>
    <property type="molecule type" value="Genomic_DNA"/>
</dbReference>
<evidence type="ECO:0000313" key="4">
    <source>
        <dbReference type="EMBL" id="MXP00110.1"/>
    </source>
</evidence>
<dbReference type="AlphaFoldDB" id="A0A6I4TYD5"/>
<organism evidence="4 5">
    <name type="scientific">Croceibacterium xixiisoli</name>
    <dbReference type="NCBI Taxonomy" id="1476466"/>
    <lineage>
        <taxon>Bacteria</taxon>
        <taxon>Pseudomonadati</taxon>
        <taxon>Pseudomonadota</taxon>
        <taxon>Alphaproteobacteria</taxon>
        <taxon>Sphingomonadales</taxon>
        <taxon>Erythrobacteraceae</taxon>
        <taxon>Croceibacterium</taxon>
    </lineage>
</organism>
<evidence type="ECO:0000313" key="5">
    <source>
        <dbReference type="Proteomes" id="UP000469430"/>
    </source>
</evidence>
<dbReference type="RefSeq" id="WP_161391845.1">
    <property type="nucleotide sequence ID" value="NZ_JBHSCP010000002.1"/>
</dbReference>
<feature type="domain" description="HTH tetR-type" evidence="3">
    <location>
        <begin position="10"/>
        <end position="70"/>
    </location>
</feature>
<dbReference type="Pfam" id="PF00440">
    <property type="entry name" value="TetR_N"/>
    <property type="match status" value="1"/>
</dbReference>
<dbReference type="InterPro" id="IPR050109">
    <property type="entry name" value="HTH-type_TetR-like_transc_reg"/>
</dbReference>
<evidence type="ECO:0000256" key="2">
    <source>
        <dbReference type="PROSITE-ProRule" id="PRU00335"/>
    </source>
</evidence>
<dbReference type="InterPro" id="IPR001647">
    <property type="entry name" value="HTH_TetR"/>
</dbReference>
<dbReference type="GO" id="GO:0003700">
    <property type="term" value="F:DNA-binding transcription factor activity"/>
    <property type="evidence" value="ECO:0007669"/>
    <property type="project" value="TreeGrafter"/>
</dbReference>